<feature type="region of interest" description="Disordered" evidence="4">
    <location>
        <begin position="336"/>
        <end position="405"/>
    </location>
</feature>
<dbReference type="SUPFAM" id="SSF48452">
    <property type="entry name" value="TPR-like"/>
    <property type="match status" value="1"/>
</dbReference>
<feature type="compositionally biased region" description="Polar residues" evidence="4">
    <location>
        <begin position="602"/>
        <end position="652"/>
    </location>
</feature>
<dbReference type="Gene3D" id="1.25.40.10">
    <property type="entry name" value="Tetratricopeptide repeat domain"/>
    <property type="match status" value="1"/>
</dbReference>
<organism evidence="5 6">
    <name type="scientific">Cyberlindnera jadinii (strain ATCC 18201 / CBS 1600 / BCRC 20928 / JCM 3617 / NBRC 0987 / NRRL Y-1542)</name>
    <name type="common">Torula yeast</name>
    <name type="synonym">Candida utilis</name>
    <dbReference type="NCBI Taxonomy" id="983966"/>
    <lineage>
        <taxon>Eukaryota</taxon>
        <taxon>Fungi</taxon>
        <taxon>Dikarya</taxon>
        <taxon>Ascomycota</taxon>
        <taxon>Saccharomycotina</taxon>
        <taxon>Saccharomycetes</taxon>
        <taxon>Phaffomycetales</taxon>
        <taxon>Phaffomycetaceae</taxon>
        <taxon>Cyberlindnera</taxon>
    </lineage>
</organism>
<feature type="compositionally biased region" description="Basic and acidic residues" evidence="4">
    <location>
        <begin position="669"/>
        <end position="681"/>
    </location>
</feature>
<dbReference type="EMBL" id="CDQK01000003">
    <property type="protein sequence ID" value="CEP22458.1"/>
    <property type="molecule type" value="Genomic_DNA"/>
</dbReference>
<evidence type="ECO:0000313" key="6">
    <source>
        <dbReference type="Proteomes" id="UP000038830"/>
    </source>
</evidence>
<evidence type="ECO:0000256" key="4">
    <source>
        <dbReference type="SAM" id="MobiDB-lite"/>
    </source>
</evidence>
<feature type="repeat" description="TPR" evidence="3">
    <location>
        <begin position="260"/>
        <end position="293"/>
    </location>
</feature>
<proteinExistence type="predicted"/>
<gene>
    <name evidence="5" type="primary">Sgt</name>
    <name evidence="5" type="ORF">BN1211_2824</name>
</gene>
<dbReference type="GO" id="GO:0060090">
    <property type="term" value="F:molecular adaptor activity"/>
    <property type="evidence" value="ECO:0007669"/>
    <property type="project" value="TreeGrafter"/>
</dbReference>
<dbReference type="InterPro" id="IPR019734">
    <property type="entry name" value="TPR_rpt"/>
</dbReference>
<feature type="compositionally biased region" description="Low complexity" evidence="4">
    <location>
        <begin position="496"/>
        <end position="515"/>
    </location>
</feature>
<evidence type="ECO:0000256" key="3">
    <source>
        <dbReference type="PROSITE-ProRule" id="PRU00339"/>
    </source>
</evidence>
<feature type="compositionally biased region" description="Polar residues" evidence="4">
    <location>
        <begin position="573"/>
        <end position="582"/>
    </location>
</feature>
<dbReference type="InterPro" id="IPR047150">
    <property type="entry name" value="SGT"/>
</dbReference>
<dbReference type="PANTHER" id="PTHR45831">
    <property type="entry name" value="LD24721P"/>
    <property type="match status" value="1"/>
</dbReference>
<feature type="compositionally biased region" description="Low complexity" evidence="4">
    <location>
        <begin position="583"/>
        <end position="601"/>
    </location>
</feature>
<keyword evidence="1" id="KW-0677">Repeat</keyword>
<evidence type="ECO:0000313" key="5">
    <source>
        <dbReference type="EMBL" id="CEP22458.1"/>
    </source>
</evidence>
<evidence type="ECO:0000256" key="1">
    <source>
        <dbReference type="ARBA" id="ARBA00022737"/>
    </source>
</evidence>
<dbReference type="InterPro" id="IPR011990">
    <property type="entry name" value="TPR-like_helical_dom_sf"/>
</dbReference>
<dbReference type="AlphaFoldDB" id="A0A0H5C3I7"/>
<feature type="compositionally biased region" description="Polar residues" evidence="4">
    <location>
        <begin position="462"/>
        <end position="476"/>
    </location>
</feature>
<evidence type="ECO:0000256" key="2">
    <source>
        <dbReference type="ARBA" id="ARBA00022803"/>
    </source>
</evidence>
<dbReference type="PROSITE" id="PS50005">
    <property type="entry name" value="TPR"/>
    <property type="match status" value="2"/>
</dbReference>
<dbReference type="GO" id="GO:0072380">
    <property type="term" value="C:TRC complex"/>
    <property type="evidence" value="ECO:0007669"/>
    <property type="project" value="TreeGrafter"/>
</dbReference>
<name>A0A0H5C3I7_CYBJN</name>
<accession>A0A0H5C3I7</accession>
<feature type="compositionally biased region" description="Low complexity" evidence="4">
    <location>
        <begin position="442"/>
        <end position="461"/>
    </location>
</feature>
<reference evidence="6" key="1">
    <citation type="journal article" date="2015" name="J. Biotechnol.">
        <title>The structure of the Cyberlindnera jadinii genome and its relation to Candida utilis analyzed by the occurrence of single nucleotide polymorphisms.</title>
        <authorList>
            <person name="Rupp O."/>
            <person name="Brinkrolf K."/>
            <person name="Buerth C."/>
            <person name="Kunigo M."/>
            <person name="Schneider J."/>
            <person name="Jaenicke S."/>
            <person name="Goesmann A."/>
            <person name="Puehler A."/>
            <person name="Jaeger K.-E."/>
            <person name="Ernst J.F."/>
        </authorList>
    </citation>
    <scope>NUCLEOTIDE SEQUENCE [LARGE SCALE GENOMIC DNA]</scope>
    <source>
        <strain evidence="6">ATCC 18201 / CBS 1600 / BCRC 20928 / JCM 3617 / NBRC 0987 / NRRL Y-1542</strain>
    </source>
</reference>
<sequence>MESLHRIFNDDAQLAAYVHAVALHLTKINEYASHRKSPELIEYNVGGVISIVDRLRALAAARGEFHDDEGELAVLLRDAWFIREDGRPRGGGGGDVFTKEFYNSDFDPSATLGIAIAQLLVSLKQDVDGATGQMFETCASLLRRYSGYLQTGREHSAIMEDENGDEHLSLARFFRSLYLLREERLKDNVVRSQDLRNEGNAVFKQGKFGAAIAKYTEAILLDPTNYVLYSNRAACYNYLNAADSAITDLLKSIELNESFQPSWARLGYCYLAQGNASKSVEAYVKAIELANQQELLPQFIRKLVESLNYAEQRAKSQGVPSSELENLTQRIRDIRIRYPEQSRSPRTGTSPVPQQQQQPQQQGTYGSNGNQTVFGRFPGGVFAADGGDGNGAETLGGDPQQVNYPVFTDATQNGAIQQAISFMMNAFDQNNATQNTQRGDGQTQQSTATQTNTQQQQVNNQPGNIGAQSTEQTQNNDADEMADDPEISLPDDSHEQQAQQQQQQQGGQSQGANRIQQQHIPQNIQNVLLGALPNALRNTVAPIIAQTLSNALGGGQNGQGATYTTVSISPDQMNANQRGLSQSTNSANATSTTNGAGTNASVNNNANLSPVTTPGSEPSTSRIATETPSGNTSDANAPSANFINRGSSTESGSNTTPSASASDSAPTQDGDHDMDHDIDLD</sequence>
<protein>
    <submittedName>
        <fullName evidence="5">Sgt protein</fullName>
    </submittedName>
</protein>
<dbReference type="Proteomes" id="UP000038830">
    <property type="component" value="Unassembled WGS sequence"/>
</dbReference>
<dbReference type="GO" id="GO:0006620">
    <property type="term" value="P:post-translational protein targeting to endoplasmic reticulum membrane"/>
    <property type="evidence" value="ECO:0007669"/>
    <property type="project" value="TreeGrafter"/>
</dbReference>
<feature type="region of interest" description="Disordered" evidence="4">
    <location>
        <begin position="573"/>
        <end position="681"/>
    </location>
</feature>
<feature type="compositionally biased region" description="Polar residues" evidence="4">
    <location>
        <begin position="341"/>
        <end position="352"/>
    </location>
</feature>
<feature type="compositionally biased region" description="Polar residues" evidence="4">
    <location>
        <begin position="432"/>
        <end position="441"/>
    </location>
</feature>
<feature type="compositionally biased region" description="Polar residues" evidence="4">
    <location>
        <begin position="363"/>
        <end position="373"/>
    </location>
</feature>
<keyword evidence="2 3" id="KW-0802">TPR repeat</keyword>
<feature type="compositionally biased region" description="Acidic residues" evidence="4">
    <location>
        <begin position="477"/>
        <end position="486"/>
    </location>
</feature>
<feature type="compositionally biased region" description="Low complexity" evidence="4">
    <location>
        <begin position="653"/>
        <end position="667"/>
    </location>
</feature>
<dbReference type="GO" id="GO:0016020">
    <property type="term" value="C:membrane"/>
    <property type="evidence" value="ECO:0007669"/>
    <property type="project" value="TreeGrafter"/>
</dbReference>
<feature type="compositionally biased region" description="Low complexity" evidence="4">
    <location>
        <begin position="353"/>
        <end position="362"/>
    </location>
</feature>
<dbReference type="SMART" id="SM00028">
    <property type="entry name" value="TPR"/>
    <property type="match status" value="3"/>
</dbReference>
<feature type="region of interest" description="Disordered" evidence="4">
    <location>
        <begin position="432"/>
        <end position="515"/>
    </location>
</feature>
<feature type="repeat" description="TPR" evidence="3">
    <location>
        <begin position="192"/>
        <end position="225"/>
    </location>
</feature>
<dbReference type="PANTHER" id="PTHR45831:SF2">
    <property type="entry name" value="LD24721P"/>
    <property type="match status" value="1"/>
</dbReference>
<dbReference type="Pfam" id="PF13181">
    <property type="entry name" value="TPR_8"/>
    <property type="match status" value="1"/>
</dbReference>